<organism evidence="4 5">
    <name type="scientific">Phaedon cochleariae</name>
    <name type="common">Mustard beetle</name>
    <dbReference type="NCBI Taxonomy" id="80249"/>
    <lineage>
        <taxon>Eukaryota</taxon>
        <taxon>Metazoa</taxon>
        <taxon>Ecdysozoa</taxon>
        <taxon>Arthropoda</taxon>
        <taxon>Hexapoda</taxon>
        <taxon>Insecta</taxon>
        <taxon>Pterygota</taxon>
        <taxon>Neoptera</taxon>
        <taxon>Endopterygota</taxon>
        <taxon>Coleoptera</taxon>
        <taxon>Polyphaga</taxon>
        <taxon>Cucujiformia</taxon>
        <taxon>Chrysomeloidea</taxon>
        <taxon>Chrysomelidae</taxon>
        <taxon>Chrysomelinae</taxon>
        <taxon>Chrysomelini</taxon>
        <taxon>Phaedon</taxon>
    </lineage>
</organism>
<dbReference type="EMBL" id="OU896710">
    <property type="protein sequence ID" value="CAH1164182.1"/>
    <property type="molecule type" value="Genomic_DNA"/>
</dbReference>
<accession>A0A9P0GNP7</accession>
<dbReference type="Pfam" id="PF17223">
    <property type="entry name" value="CPCFC"/>
    <property type="match status" value="2"/>
</dbReference>
<keyword evidence="2" id="KW-0732">Signal</keyword>
<dbReference type="GO" id="GO:0042302">
    <property type="term" value="F:structural constituent of cuticle"/>
    <property type="evidence" value="ECO:0007669"/>
    <property type="project" value="InterPro"/>
</dbReference>
<evidence type="ECO:0000259" key="3">
    <source>
        <dbReference type="Pfam" id="PF17223"/>
    </source>
</evidence>
<evidence type="ECO:0000256" key="1">
    <source>
        <dbReference type="SAM" id="MobiDB-lite"/>
    </source>
</evidence>
<keyword evidence="5" id="KW-1185">Reference proteome</keyword>
<evidence type="ECO:0000313" key="4">
    <source>
        <dbReference type="EMBL" id="CAH1164182.1"/>
    </source>
</evidence>
<dbReference type="InterPro" id="IPR033778">
    <property type="entry name" value="CPCFC"/>
</dbReference>
<protein>
    <recommendedName>
        <fullName evidence="3">Cuticle protein CPCFC domain-containing protein</fullName>
    </recommendedName>
</protein>
<feature type="chain" id="PRO_5040305298" description="Cuticle protein CPCFC domain-containing protein" evidence="2">
    <location>
        <begin position="18"/>
        <end position="219"/>
    </location>
</feature>
<reference evidence="4" key="1">
    <citation type="submission" date="2022-01" db="EMBL/GenBank/DDBJ databases">
        <authorList>
            <person name="King R."/>
        </authorList>
    </citation>
    <scope>NUCLEOTIDE SEQUENCE</scope>
</reference>
<evidence type="ECO:0000256" key="2">
    <source>
        <dbReference type="SAM" id="SignalP"/>
    </source>
</evidence>
<feature type="signal peptide" evidence="2">
    <location>
        <begin position="1"/>
        <end position="17"/>
    </location>
</feature>
<dbReference type="Proteomes" id="UP001153737">
    <property type="component" value="Chromosome 4"/>
</dbReference>
<reference evidence="4" key="2">
    <citation type="submission" date="2022-10" db="EMBL/GenBank/DDBJ databases">
        <authorList>
            <consortium name="ENA_rothamsted_submissions"/>
            <consortium name="culmorum"/>
            <person name="King R."/>
        </authorList>
    </citation>
    <scope>NUCLEOTIDE SEQUENCE</scope>
</reference>
<feature type="domain" description="Cuticle protein CPCFC" evidence="3">
    <location>
        <begin position="32"/>
        <end position="48"/>
    </location>
</feature>
<dbReference type="AlphaFoldDB" id="A0A9P0GNP7"/>
<proteinExistence type="predicted"/>
<gene>
    <name evidence="4" type="ORF">PHAECO_LOCUS7806</name>
</gene>
<evidence type="ECO:0000313" key="5">
    <source>
        <dbReference type="Proteomes" id="UP001153737"/>
    </source>
</evidence>
<name>A0A9P0GNP7_PHACE</name>
<feature type="region of interest" description="Disordered" evidence="1">
    <location>
        <begin position="65"/>
        <end position="89"/>
    </location>
</feature>
<feature type="domain" description="Cuticle protein CPCFC" evidence="3">
    <location>
        <begin position="203"/>
        <end position="219"/>
    </location>
</feature>
<sequence>MFVKLAVIACSLALASAAYNGPLAGGQPADLFPAGVDPKACPNFPVCSNPAVAVNQVPVQEYPQQYQPQQYQPQQYQAQPQHYQAQPQQYQAQPQQYQSAINQYNPVLPQQYAAQQSQAQYSPELQNALDRGEYIGDGDYHGEGLAEALAPGHGAPQQRAYNPAPAYNQAAYSQPQAVPQYDARAYNPAQYNQAGAHAIPAQIPAGVDASACPNYPFCH</sequence>